<evidence type="ECO:0000256" key="2">
    <source>
        <dbReference type="ARBA" id="ARBA00022771"/>
    </source>
</evidence>
<feature type="domain" description="Zinc finger DksA/TraR C4-type" evidence="5">
    <location>
        <begin position="97"/>
        <end position="125"/>
    </location>
</feature>
<sequence>MTSIKIEAEPQDGIPKNEIDALKAQLLERRKELIQSINQHLHGQDEPNRLAFANYLESAGDWGEANTLADMDVAITSHDLAELKEIDAALYGIASQNYGSCTQCGNGIPIARLRAQPSTRFCVSCMKALEKRT</sequence>
<evidence type="ECO:0000256" key="1">
    <source>
        <dbReference type="ARBA" id="ARBA00022723"/>
    </source>
</evidence>
<comment type="caution">
    <text evidence="6">The sequence shown here is derived from an EMBL/GenBank/DDBJ whole genome shotgun (WGS) entry which is preliminary data.</text>
</comment>
<gene>
    <name evidence="6" type="ORF">Q8A64_10075</name>
</gene>
<dbReference type="PANTHER" id="PTHR33823:SF4">
    <property type="entry name" value="GENERAL STRESS PROTEIN 16O"/>
    <property type="match status" value="1"/>
</dbReference>
<reference evidence="6 7" key="1">
    <citation type="submission" date="2023-08" db="EMBL/GenBank/DDBJ databases">
        <title>Oxalobacteraceae gen .nov., isolated from river sludge outside the plant.</title>
        <authorList>
            <person name="Zhao S.Y."/>
        </authorList>
    </citation>
    <scope>NUCLEOTIDE SEQUENCE [LARGE SCALE GENOMIC DNA]</scope>
    <source>
        <strain evidence="6 7">R-40</strain>
    </source>
</reference>
<evidence type="ECO:0000256" key="3">
    <source>
        <dbReference type="ARBA" id="ARBA00022833"/>
    </source>
</evidence>
<dbReference type="EMBL" id="JAUYVH010000005">
    <property type="protein sequence ID" value="MDQ9170755.1"/>
    <property type="molecule type" value="Genomic_DNA"/>
</dbReference>
<dbReference type="PANTHER" id="PTHR33823">
    <property type="entry name" value="RNA POLYMERASE-BINDING TRANSCRIPTION FACTOR DKSA-RELATED"/>
    <property type="match status" value="1"/>
</dbReference>
<keyword evidence="3" id="KW-0862">Zinc</keyword>
<keyword evidence="2" id="KW-0863">Zinc-finger</keyword>
<evidence type="ECO:0000313" key="6">
    <source>
        <dbReference type="EMBL" id="MDQ9170755.1"/>
    </source>
</evidence>
<proteinExistence type="predicted"/>
<dbReference type="SUPFAM" id="SSF57716">
    <property type="entry name" value="Glucocorticoid receptor-like (DNA-binding domain)"/>
    <property type="match status" value="1"/>
</dbReference>
<feature type="zinc finger region" description="dksA C4-type" evidence="4">
    <location>
        <begin position="101"/>
        <end position="125"/>
    </location>
</feature>
<dbReference type="Pfam" id="PF01258">
    <property type="entry name" value="zf-dskA_traR"/>
    <property type="match status" value="1"/>
</dbReference>
<dbReference type="PROSITE" id="PS51128">
    <property type="entry name" value="ZF_DKSA_2"/>
    <property type="match status" value="1"/>
</dbReference>
<dbReference type="RefSeq" id="WP_338436694.1">
    <property type="nucleotide sequence ID" value="NZ_JAUYVH010000005.1"/>
</dbReference>
<dbReference type="Gene3D" id="1.20.120.910">
    <property type="entry name" value="DksA, coiled-coil domain"/>
    <property type="match status" value="1"/>
</dbReference>
<evidence type="ECO:0000313" key="7">
    <source>
        <dbReference type="Proteomes" id="UP001225596"/>
    </source>
</evidence>
<dbReference type="SUPFAM" id="SSF109635">
    <property type="entry name" value="DnaK suppressor protein DksA, alpha-hairpin domain"/>
    <property type="match status" value="1"/>
</dbReference>
<dbReference type="InterPro" id="IPR000962">
    <property type="entry name" value="Znf_DskA_TraR"/>
</dbReference>
<keyword evidence="1" id="KW-0479">Metal-binding</keyword>
<protein>
    <submittedName>
        <fullName evidence="6">TraR/DksA C4-type zinc finger protein</fullName>
    </submittedName>
</protein>
<evidence type="ECO:0000256" key="4">
    <source>
        <dbReference type="PROSITE-ProRule" id="PRU00510"/>
    </source>
</evidence>
<accession>A0ABU1BP24</accession>
<organism evidence="6 7">
    <name type="scientific">Keguizhuia sedimenti</name>
    <dbReference type="NCBI Taxonomy" id="3064264"/>
    <lineage>
        <taxon>Bacteria</taxon>
        <taxon>Pseudomonadati</taxon>
        <taxon>Pseudomonadota</taxon>
        <taxon>Betaproteobacteria</taxon>
        <taxon>Burkholderiales</taxon>
        <taxon>Oxalobacteraceae</taxon>
        <taxon>Keguizhuia</taxon>
    </lineage>
</organism>
<dbReference type="Proteomes" id="UP001225596">
    <property type="component" value="Unassembled WGS sequence"/>
</dbReference>
<keyword evidence="7" id="KW-1185">Reference proteome</keyword>
<evidence type="ECO:0000259" key="5">
    <source>
        <dbReference type="Pfam" id="PF01258"/>
    </source>
</evidence>
<dbReference type="InterPro" id="IPR037187">
    <property type="entry name" value="DnaK_N"/>
</dbReference>
<name>A0ABU1BP24_9BURK</name>